<evidence type="ECO:0000256" key="1">
    <source>
        <dbReference type="ARBA" id="ARBA00004123"/>
    </source>
</evidence>
<evidence type="ECO:0000256" key="6">
    <source>
        <dbReference type="ARBA" id="ARBA00024343"/>
    </source>
</evidence>
<dbReference type="PANTHER" id="PTHR31190:SF72">
    <property type="entry name" value="AP2 DOMAIN CONTAINING PROTEIN, EXPRESSED"/>
    <property type="match status" value="1"/>
</dbReference>
<dbReference type="GO" id="GO:0003700">
    <property type="term" value="F:DNA-binding transcription factor activity"/>
    <property type="evidence" value="ECO:0007669"/>
    <property type="project" value="InterPro"/>
</dbReference>
<evidence type="ECO:0000256" key="4">
    <source>
        <dbReference type="ARBA" id="ARBA00023163"/>
    </source>
</evidence>
<gene>
    <name evidence="9" type="ORF">B456_012G096200</name>
</gene>
<evidence type="ECO:0000256" key="3">
    <source>
        <dbReference type="ARBA" id="ARBA00023125"/>
    </source>
</evidence>
<feature type="compositionally biased region" description="Low complexity" evidence="7">
    <location>
        <begin position="9"/>
        <end position="20"/>
    </location>
</feature>
<dbReference type="GO" id="GO:0003677">
    <property type="term" value="F:DNA binding"/>
    <property type="evidence" value="ECO:0007669"/>
    <property type="project" value="UniProtKB-KW"/>
</dbReference>
<name>A0A0D2V4B0_GOSRA</name>
<dbReference type="Gene3D" id="3.30.730.10">
    <property type="entry name" value="AP2/ERF domain"/>
    <property type="match status" value="1"/>
</dbReference>
<evidence type="ECO:0000256" key="7">
    <source>
        <dbReference type="SAM" id="MobiDB-lite"/>
    </source>
</evidence>
<dbReference type="GO" id="GO:0005634">
    <property type="term" value="C:nucleus"/>
    <property type="evidence" value="ECO:0007669"/>
    <property type="project" value="UniProtKB-SubCell"/>
</dbReference>
<dbReference type="SUPFAM" id="SSF54171">
    <property type="entry name" value="DNA-binding domain"/>
    <property type="match status" value="1"/>
</dbReference>
<evidence type="ECO:0000313" key="10">
    <source>
        <dbReference type="Proteomes" id="UP000032304"/>
    </source>
</evidence>
<proteinExistence type="inferred from homology"/>
<comment type="similarity">
    <text evidence="6">Belongs to the AP2/ERF transcription factor family. ERF subfamily.</text>
</comment>
<dbReference type="Gramene" id="KJB76554">
    <property type="protein sequence ID" value="KJB76554"/>
    <property type="gene ID" value="B456_012G096200"/>
</dbReference>
<comment type="subcellular location">
    <subcellularLocation>
        <location evidence="1">Nucleus</location>
    </subcellularLocation>
</comment>
<keyword evidence="4" id="KW-0804">Transcription</keyword>
<dbReference type="AlphaFoldDB" id="A0A0D2V4B0"/>
<evidence type="ECO:0000256" key="5">
    <source>
        <dbReference type="ARBA" id="ARBA00023242"/>
    </source>
</evidence>
<sequence>MEEFFQFHSSSTSPDFSPESLFRSPSVETLSGRWDELLLNFNDFEAMVWVGGYGGGLGSVQERRKGRRCRIGYCQTGRVTQGRESLRRHSTRNWVWVWLGTFDSAEAAASAYDQAAFSTKGLSAMLNFPVEVVRESLRSIKFRCDQVCSPVLALKRRHWIGKTRQIFNLIKFVYLPRPKRRNF</sequence>
<feature type="domain" description="AP2/ERF" evidence="8">
    <location>
        <begin position="63"/>
        <end position="129"/>
    </location>
</feature>
<dbReference type="InterPro" id="IPR036955">
    <property type="entry name" value="AP2/ERF_dom_sf"/>
</dbReference>
<feature type="region of interest" description="Disordered" evidence="7">
    <location>
        <begin position="1"/>
        <end position="20"/>
    </location>
</feature>
<keyword evidence="10" id="KW-1185">Reference proteome</keyword>
<evidence type="ECO:0000313" key="9">
    <source>
        <dbReference type="EMBL" id="KJB76554.1"/>
    </source>
</evidence>
<dbReference type="InterPro" id="IPR001471">
    <property type="entry name" value="AP2/ERF_dom"/>
</dbReference>
<keyword evidence="3" id="KW-0238">DNA-binding</keyword>
<dbReference type="InterPro" id="IPR044808">
    <property type="entry name" value="ERF_plant"/>
</dbReference>
<dbReference type="STRING" id="29730.A0A0D2V4B0"/>
<dbReference type="EMBL" id="CM001751">
    <property type="protein sequence ID" value="KJB76554.1"/>
    <property type="molecule type" value="Genomic_DNA"/>
</dbReference>
<dbReference type="PANTHER" id="PTHR31190">
    <property type="entry name" value="DNA-BINDING DOMAIN"/>
    <property type="match status" value="1"/>
</dbReference>
<dbReference type="GO" id="GO:0009873">
    <property type="term" value="P:ethylene-activated signaling pathway"/>
    <property type="evidence" value="ECO:0007669"/>
    <property type="project" value="InterPro"/>
</dbReference>
<dbReference type="Proteomes" id="UP000032304">
    <property type="component" value="Chromosome 12"/>
</dbReference>
<reference evidence="9 10" key="1">
    <citation type="journal article" date="2012" name="Nature">
        <title>Repeated polyploidization of Gossypium genomes and the evolution of spinnable cotton fibres.</title>
        <authorList>
            <person name="Paterson A.H."/>
            <person name="Wendel J.F."/>
            <person name="Gundlach H."/>
            <person name="Guo H."/>
            <person name="Jenkins J."/>
            <person name="Jin D."/>
            <person name="Llewellyn D."/>
            <person name="Showmaker K.C."/>
            <person name="Shu S."/>
            <person name="Udall J."/>
            <person name="Yoo M.J."/>
            <person name="Byers R."/>
            <person name="Chen W."/>
            <person name="Doron-Faigenboim A."/>
            <person name="Duke M.V."/>
            <person name="Gong L."/>
            <person name="Grimwood J."/>
            <person name="Grover C."/>
            <person name="Grupp K."/>
            <person name="Hu G."/>
            <person name="Lee T.H."/>
            <person name="Li J."/>
            <person name="Lin L."/>
            <person name="Liu T."/>
            <person name="Marler B.S."/>
            <person name="Page J.T."/>
            <person name="Roberts A.W."/>
            <person name="Romanel E."/>
            <person name="Sanders W.S."/>
            <person name="Szadkowski E."/>
            <person name="Tan X."/>
            <person name="Tang H."/>
            <person name="Xu C."/>
            <person name="Wang J."/>
            <person name="Wang Z."/>
            <person name="Zhang D."/>
            <person name="Zhang L."/>
            <person name="Ashrafi H."/>
            <person name="Bedon F."/>
            <person name="Bowers J.E."/>
            <person name="Brubaker C.L."/>
            <person name="Chee P.W."/>
            <person name="Das S."/>
            <person name="Gingle A.R."/>
            <person name="Haigler C.H."/>
            <person name="Harker D."/>
            <person name="Hoffmann L.V."/>
            <person name="Hovav R."/>
            <person name="Jones D.C."/>
            <person name="Lemke C."/>
            <person name="Mansoor S."/>
            <person name="ur Rahman M."/>
            <person name="Rainville L.N."/>
            <person name="Rambani A."/>
            <person name="Reddy U.K."/>
            <person name="Rong J.K."/>
            <person name="Saranga Y."/>
            <person name="Scheffler B.E."/>
            <person name="Scheffler J.A."/>
            <person name="Stelly D.M."/>
            <person name="Triplett B.A."/>
            <person name="Van Deynze A."/>
            <person name="Vaslin M.F."/>
            <person name="Waghmare V.N."/>
            <person name="Walford S.A."/>
            <person name="Wright R.J."/>
            <person name="Zaki E.A."/>
            <person name="Zhang T."/>
            <person name="Dennis E.S."/>
            <person name="Mayer K.F."/>
            <person name="Peterson D.G."/>
            <person name="Rokhsar D.S."/>
            <person name="Wang X."/>
            <person name="Schmutz J."/>
        </authorList>
    </citation>
    <scope>NUCLEOTIDE SEQUENCE [LARGE SCALE GENOMIC DNA]</scope>
</reference>
<dbReference type="InterPro" id="IPR016177">
    <property type="entry name" value="DNA-bd_dom_sf"/>
</dbReference>
<dbReference type="PROSITE" id="PS51032">
    <property type="entry name" value="AP2_ERF"/>
    <property type="match status" value="1"/>
</dbReference>
<evidence type="ECO:0000256" key="2">
    <source>
        <dbReference type="ARBA" id="ARBA00023015"/>
    </source>
</evidence>
<keyword evidence="5" id="KW-0539">Nucleus</keyword>
<protein>
    <recommendedName>
        <fullName evidence="8">AP2/ERF domain-containing protein</fullName>
    </recommendedName>
</protein>
<organism evidence="9 10">
    <name type="scientific">Gossypium raimondii</name>
    <name type="common">Peruvian cotton</name>
    <name type="synonym">Gossypium klotzschianum subsp. raimondii</name>
    <dbReference type="NCBI Taxonomy" id="29730"/>
    <lineage>
        <taxon>Eukaryota</taxon>
        <taxon>Viridiplantae</taxon>
        <taxon>Streptophyta</taxon>
        <taxon>Embryophyta</taxon>
        <taxon>Tracheophyta</taxon>
        <taxon>Spermatophyta</taxon>
        <taxon>Magnoliopsida</taxon>
        <taxon>eudicotyledons</taxon>
        <taxon>Gunneridae</taxon>
        <taxon>Pentapetalae</taxon>
        <taxon>rosids</taxon>
        <taxon>malvids</taxon>
        <taxon>Malvales</taxon>
        <taxon>Malvaceae</taxon>
        <taxon>Malvoideae</taxon>
        <taxon>Gossypium</taxon>
    </lineage>
</organism>
<evidence type="ECO:0000259" key="8">
    <source>
        <dbReference type="PROSITE" id="PS51032"/>
    </source>
</evidence>
<accession>A0A0D2V4B0</accession>
<dbReference type="SMART" id="SM00380">
    <property type="entry name" value="AP2"/>
    <property type="match status" value="1"/>
</dbReference>
<keyword evidence="2" id="KW-0805">Transcription regulation</keyword>